<evidence type="ECO:0000256" key="3">
    <source>
        <dbReference type="ARBA" id="ARBA00012584"/>
    </source>
</evidence>
<comment type="similarity">
    <text evidence="2">Belongs to the SUA5 family.</text>
</comment>
<evidence type="ECO:0000256" key="9">
    <source>
        <dbReference type="ARBA" id="ARBA00022840"/>
    </source>
</evidence>
<evidence type="ECO:0000256" key="4">
    <source>
        <dbReference type="ARBA" id="ARBA00022490"/>
    </source>
</evidence>
<dbReference type="EC" id="2.7.7.87" evidence="3"/>
<evidence type="ECO:0000256" key="8">
    <source>
        <dbReference type="ARBA" id="ARBA00022741"/>
    </source>
</evidence>
<dbReference type="GO" id="GO:0005737">
    <property type="term" value="C:cytoplasm"/>
    <property type="evidence" value="ECO:0007669"/>
    <property type="project" value="UniProtKB-SubCell"/>
</dbReference>
<dbReference type="GO" id="GO:0000049">
    <property type="term" value="F:tRNA binding"/>
    <property type="evidence" value="ECO:0007669"/>
    <property type="project" value="TreeGrafter"/>
</dbReference>
<dbReference type="EMBL" id="FOTO01000013">
    <property type="protein sequence ID" value="SFM07886.1"/>
    <property type="molecule type" value="Genomic_DNA"/>
</dbReference>
<evidence type="ECO:0000313" key="13">
    <source>
        <dbReference type="EMBL" id="SFM07886.1"/>
    </source>
</evidence>
<evidence type="ECO:0000259" key="12">
    <source>
        <dbReference type="PROSITE" id="PS51163"/>
    </source>
</evidence>
<dbReference type="InterPro" id="IPR017945">
    <property type="entry name" value="DHBP_synth_RibB-like_a/b_dom"/>
</dbReference>
<evidence type="ECO:0000256" key="11">
    <source>
        <dbReference type="ARBA" id="ARBA00048366"/>
    </source>
</evidence>
<dbReference type="SUPFAM" id="SSF55821">
    <property type="entry name" value="YrdC/RibB"/>
    <property type="match status" value="1"/>
</dbReference>
<keyword evidence="4" id="KW-0963">Cytoplasm</keyword>
<dbReference type="PANTHER" id="PTHR17490:SF16">
    <property type="entry name" value="THREONYLCARBAMOYL-AMP SYNTHASE"/>
    <property type="match status" value="1"/>
</dbReference>
<name>A0A8G2F5P1_DESNO</name>
<dbReference type="InterPro" id="IPR050156">
    <property type="entry name" value="TC-AMP_synthase_SUA5"/>
</dbReference>
<proteinExistence type="inferred from homology"/>
<dbReference type="GO" id="GO:0061710">
    <property type="term" value="F:L-threonylcarbamoyladenylate synthase"/>
    <property type="evidence" value="ECO:0007669"/>
    <property type="project" value="UniProtKB-EC"/>
</dbReference>
<dbReference type="RefSeq" id="WP_161949196.1">
    <property type="nucleotide sequence ID" value="NZ_FOTO01000013.1"/>
</dbReference>
<dbReference type="GO" id="GO:0005524">
    <property type="term" value="F:ATP binding"/>
    <property type="evidence" value="ECO:0007669"/>
    <property type="project" value="UniProtKB-KW"/>
</dbReference>
<gene>
    <name evidence="13" type="ORF">SAMN05421830_11391</name>
</gene>
<dbReference type="Proteomes" id="UP000199581">
    <property type="component" value="Unassembled WGS sequence"/>
</dbReference>
<dbReference type="InterPro" id="IPR006070">
    <property type="entry name" value="Sua5-like_dom"/>
</dbReference>
<dbReference type="Gene3D" id="3.90.870.10">
    <property type="entry name" value="DHBP synthase"/>
    <property type="match status" value="1"/>
</dbReference>
<keyword evidence="5" id="KW-0808">Transferase</keyword>
<dbReference type="PANTHER" id="PTHR17490">
    <property type="entry name" value="SUA5"/>
    <property type="match status" value="1"/>
</dbReference>
<dbReference type="AlphaFoldDB" id="A0A8G2F5P1"/>
<comment type="subcellular location">
    <subcellularLocation>
        <location evidence="1">Cytoplasm</location>
    </subcellularLocation>
</comment>
<reference evidence="13 14" key="1">
    <citation type="submission" date="2016-10" db="EMBL/GenBank/DDBJ databases">
        <authorList>
            <person name="Varghese N."/>
            <person name="Submissions S."/>
        </authorList>
    </citation>
    <scope>NUCLEOTIDE SEQUENCE [LARGE SCALE GENOMIC DNA]</scope>
    <source>
        <strain evidence="13 14">DSM 1741</strain>
    </source>
</reference>
<keyword evidence="14" id="KW-1185">Reference proteome</keyword>
<organism evidence="13 14">
    <name type="scientific">Desulfomicrobium norvegicum (strain DSM 1741 / NCIMB 8310)</name>
    <name type="common">Desulfovibrio baculatus (strain Norway 4)</name>
    <name type="synonym">Desulfovibrio desulfuricans (strain Norway 4)</name>
    <dbReference type="NCBI Taxonomy" id="52561"/>
    <lineage>
        <taxon>Bacteria</taxon>
        <taxon>Pseudomonadati</taxon>
        <taxon>Thermodesulfobacteriota</taxon>
        <taxon>Desulfovibrionia</taxon>
        <taxon>Desulfovibrionales</taxon>
        <taxon>Desulfomicrobiaceae</taxon>
        <taxon>Desulfomicrobium</taxon>
    </lineage>
</organism>
<dbReference type="PROSITE" id="PS51163">
    <property type="entry name" value="YRDC"/>
    <property type="match status" value="1"/>
</dbReference>
<dbReference type="GO" id="GO:0008033">
    <property type="term" value="P:tRNA processing"/>
    <property type="evidence" value="ECO:0007669"/>
    <property type="project" value="UniProtKB-KW"/>
</dbReference>
<evidence type="ECO:0000256" key="6">
    <source>
        <dbReference type="ARBA" id="ARBA00022694"/>
    </source>
</evidence>
<keyword evidence="7" id="KW-0548">Nucleotidyltransferase</keyword>
<keyword evidence="8" id="KW-0547">Nucleotide-binding</keyword>
<dbReference type="GO" id="GO:0006450">
    <property type="term" value="P:regulation of translational fidelity"/>
    <property type="evidence" value="ECO:0007669"/>
    <property type="project" value="TreeGrafter"/>
</dbReference>
<keyword evidence="9" id="KW-0067">ATP-binding</keyword>
<sequence>MSRQHEVEVLELARGGLVIYPTETFYALGCLATMHQAVEKIISAKGRPADKPLPLIVSDWEMAERFLRLTKAEEELARKFWPGPLSIVAEVDPRVSPLAKDHTGRSAVRMSPHVIAARLCHEAGAPLVSSSANRSGLPPVCRPDELDSELVRDSGALVIASTPWPSGGLPSTLVKIVGAESVRILRAGAISAREIIAAGVEVLS</sequence>
<keyword evidence="6" id="KW-0819">tRNA processing</keyword>
<evidence type="ECO:0000313" key="14">
    <source>
        <dbReference type="Proteomes" id="UP000199581"/>
    </source>
</evidence>
<protein>
    <recommendedName>
        <fullName evidence="10">L-threonylcarbamoyladenylate synthase</fullName>
        <ecNumber evidence="3">2.7.7.87</ecNumber>
    </recommendedName>
    <alternativeName>
        <fullName evidence="10">L-threonylcarbamoyladenylate synthase</fullName>
    </alternativeName>
</protein>
<feature type="domain" description="YrdC-like" evidence="12">
    <location>
        <begin position="1"/>
        <end position="190"/>
    </location>
</feature>
<dbReference type="Pfam" id="PF01300">
    <property type="entry name" value="Sua5_yciO_yrdC"/>
    <property type="match status" value="1"/>
</dbReference>
<dbReference type="NCBIfam" id="TIGR00057">
    <property type="entry name" value="L-threonylcarbamoyladenylate synthase"/>
    <property type="match status" value="1"/>
</dbReference>
<evidence type="ECO:0000256" key="7">
    <source>
        <dbReference type="ARBA" id="ARBA00022695"/>
    </source>
</evidence>
<evidence type="ECO:0000256" key="5">
    <source>
        <dbReference type="ARBA" id="ARBA00022679"/>
    </source>
</evidence>
<evidence type="ECO:0000256" key="1">
    <source>
        <dbReference type="ARBA" id="ARBA00004496"/>
    </source>
</evidence>
<dbReference type="GO" id="GO:0003725">
    <property type="term" value="F:double-stranded RNA binding"/>
    <property type="evidence" value="ECO:0007669"/>
    <property type="project" value="InterPro"/>
</dbReference>
<comment type="catalytic activity">
    <reaction evidence="11">
        <text>L-threonine + hydrogencarbonate + ATP = L-threonylcarbamoyladenylate + diphosphate + H2O</text>
        <dbReference type="Rhea" id="RHEA:36407"/>
        <dbReference type="ChEBI" id="CHEBI:15377"/>
        <dbReference type="ChEBI" id="CHEBI:17544"/>
        <dbReference type="ChEBI" id="CHEBI:30616"/>
        <dbReference type="ChEBI" id="CHEBI:33019"/>
        <dbReference type="ChEBI" id="CHEBI:57926"/>
        <dbReference type="ChEBI" id="CHEBI:73682"/>
        <dbReference type="EC" id="2.7.7.87"/>
    </reaction>
</comment>
<evidence type="ECO:0000256" key="2">
    <source>
        <dbReference type="ARBA" id="ARBA00007663"/>
    </source>
</evidence>
<comment type="caution">
    <text evidence="13">The sequence shown here is derived from an EMBL/GenBank/DDBJ whole genome shotgun (WGS) entry which is preliminary data.</text>
</comment>
<accession>A0A8G2F5P1</accession>
<evidence type="ECO:0000256" key="10">
    <source>
        <dbReference type="ARBA" id="ARBA00029774"/>
    </source>
</evidence>